<organism evidence="1 2">
    <name type="scientific">Zoogloea oryzae</name>
    <dbReference type="NCBI Taxonomy" id="310767"/>
    <lineage>
        <taxon>Bacteria</taxon>
        <taxon>Pseudomonadati</taxon>
        <taxon>Pseudomonadota</taxon>
        <taxon>Betaproteobacteria</taxon>
        <taxon>Rhodocyclales</taxon>
        <taxon>Zoogloeaceae</taxon>
        <taxon>Zoogloea</taxon>
    </lineage>
</organism>
<dbReference type="SUPFAM" id="SSF52402">
    <property type="entry name" value="Adenine nucleotide alpha hydrolases-like"/>
    <property type="match status" value="1"/>
</dbReference>
<dbReference type="RefSeq" id="WP_284189804.1">
    <property type="nucleotide sequence ID" value="NZ_BSPX01000115.1"/>
</dbReference>
<keyword evidence="2" id="KW-1185">Reference proteome</keyword>
<reference evidence="2" key="1">
    <citation type="journal article" date="2019" name="Int. J. Syst. Evol. Microbiol.">
        <title>The Global Catalogue of Microorganisms (GCM) 10K type strain sequencing project: providing services to taxonomists for standard genome sequencing and annotation.</title>
        <authorList>
            <consortium name="The Broad Institute Genomics Platform"/>
            <consortium name="The Broad Institute Genome Sequencing Center for Infectious Disease"/>
            <person name="Wu L."/>
            <person name="Ma J."/>
        </authorList>
    </citation>
    <scope>NUCLEOTIDE SEQUENCE [LARGE SCALE GENOMIC DNA]</scope>
    <source>
        <strain evidence="2">NBRC 102407</strain>
    </source>
</reference>
<evidence type="ECO:0000313" key="1">
    <source>
        <dbReference type="EMBL" id="GLT24633.1"/>
    </source>
</evidence>
<name>A0ABQ6FG71_9RHOO</name>
<proteinExistence type="predicted"/>
<protein>
    <recommendedName>
        <fullName evidence="3">Universal stress protein</fullName>
    </recommendedName>
</protein>
<evidence type="ECO:0008006" key="3">
    <source>
        <dbReference type="Google" id="ProtNLM"/>
    </source>
</evidence>
<dbReference type="EMBL" id="BSPX01000115">
    <property type="protein sequence ID" value="GLT24633.1"/>
    <property type="molecule type" value="Genomic_DNA"/>
</dbReference>
<sequence>MAVCLLYIVAPVHHWTVRRFRTEPEIHRHFETRSRVFLEEAAQPLRDAGIVCRSLFREAPPVPGILDLAEQLGCTAIVMPEPGWPDMLDRSLARRLQRARRDIPVTLARPPAAQERTT</sequence>
<comment type="caution">
    <text evidence="1">The sequence shown here is derived from an EMBL/GenBank/DDBJ whole genome shotgun (WGS) entry which is preliminary data.</text>
</comment>
<dbReference type="Gene3D" id="3.40.50.12370">
    <property type="match status" value="1"/>
</dbReference>
<dbReference type="Proteomes" id="UP001157167">
    <property type="component" value="Unassembled WGS sequence"/>
</dbReference>
<gene>
    <name evidence="1" type="ORF">GCM10007933_41210</name>
</gene>
<accession>A0ABQ6FG71</accession>
<evidence type="ECO:0000313" key="2">
    <source>
        <dbReference type="Proteomes" id="UP001157167"/>
    </source>
</evidence>